<dbReference type="EMBL" id="JYDV01001372">
    <property type="protein sequence ID" value="KRY99590.1"/>
    <property type="molecule type" value="Genomic_DNA"/>
</dbReference>
<dbReference type="EMBL" id="JYDR01002995">
    <property type="protein sequence ID" value="KRY61870.1"/>
    <property type="molecule type" value="Genomic_DNA"/>
</dbReference>
<dbReference type="EMBL" id="JYDS01003000">
    <property type="protein sequence ID" value="KRY96663.1"/>
    <property type="molecule type" value="Genomic_DNA"/>
</dbReference>
<evidence type="ECO:0000313" key="5">
    <source>
        <dbReference type="EMBL" id="KRY98584.1"/>
    </source>
</evidence>
<dbReference type="Proteomes" id="UP000054815">
    <property type="component" value="Unassembled WGS sequence"/>
</dbReference>
<dbReference type="Proteomes" id="UP000054826">
    <property type="component" value="Unassembled WGS sequence"/>
</dbReference>
<evidence type="ECO:0000313" key="3">
    <source>
        <dbReference type="EMBL" id="KRY61874.1"/>
    </source>
</evidence>
<evidence type="ECO:0000313" key="1">
    <source>
        <dbReference type="EMBL" id="KRX73888.1"/>
    </source>
</evidence>
<evidence type="ECO:0000313" key="4">
    <source>
        <dbReference type="EMBL" id="KRY96663.1"/>
    </source>
</evidence>
<dbReference type="Proteomes" id="UP000054632">
    <property type="component" value="Unassembled WGS sequence"/>
</dbReference>
<comment type="caution">
    <text evidence="4">The sequence shown here is derived from an EMBL/GenBank/DDBJ whole genome shotgun (WGS) entry which is preliminary data.</text>
</comment>
<dbReference type="EMBL" id="JYDS01001650">
    <property type="protein sequence ID" value="KRY98584.1"/>
    <property type="molecule type" value="Genomic_DNA"/>
</dbReference>
<accession>A0A0V1GEH8</accession>
<sequence>MSASELIEFFRLLSILPSEQSDSSLEIPSDVDCV</sequence>
<reference evidence="7 8" key="1">
    <citation type="submission" date="2015-01" db="EMBL/GenBank/DDBJ databases">
        <title>Evolution of Trichinella species and genotypes.</title>
        <authorList>
            <person name="Korhonen P.K."/>
            <person name="Edoardo P."/>
            <person name="Giuseppe L.R."/>
            <person name="Gasser R.B."/>
        </authorList>
    </citation>
    <scope>NUCLEOTIDE SEQUENCE [LARGE SCALE GENOMIC DNA]</scope>
    <source>
        <strain evidence="2">ISS13</strain>
        <strain evidence="1">ISS141</strain>
        <strain evidence="6">ISS176</strain>
        <strain evidence="4">ISS588</strain>
    </source>
</reference>
<proteinExistence type="predicted"/>
<evidence type="ECO:0000313" key="2">
    <source>
        <dbReference type="EMBL" id="KRY61870.1"/>
    </source>
</evidence>
<name>A0A0V1GEH8_TRIPS</name>
<dbReference type="EMBL" id="JYDR01002983">
    <property type="protein sequence ID" value="KRY61874.1"/>
    <property type="molecule type" value="Genomic_DNA"/>
</dbReference>
<evidence type="ECO:0000313" key="8">
    <source>
        <dbReference type="Proteomes" id="UP000054805"/>
    </source>
</evidence>
<evidence type="ECO:0000313" key="6">
    <source>
        <dbReference type="EMBL" id="KRY99590.1"/>
    </source>
</evidence>
<keyword evidence="8" id="KW-1185">Reference proteome</keyword>
<organism evidence="4 8">
    <name type="scientific">Trichinella pseudospiralis</name>
    <name type="common">Parasitic roundworm</name>
    <dbReference type="NCBI Taxonomy" id="6337"/>
    <lineage>
        <taxon>Eukaryota</taxon>
        <taxon>Metazoa</taxon>
        <taxon>Ecdysozoa</taxon>
        <taxon>Nematoda</taxon>
        <taxon>Enoplea</taxon>
        <taxon>Dorylaimia</taxon>
        <taxon>Trichinellida</taxon>
        <taxon>Trichinellidae</taxon>
        <taxon>Trichinella</taxon>
    </lineage>
</organism>
<dbReference type="EMBL" id="JYDU01001062">
    <property type="protein sequence ID" value="KRX73888.1"/>
    <property type="molecule type" value="Genomic_DNA"/>
</dbReference>
<dbReference type="AlphaFoldDB" id="A0A0V1GEH8"/>
<protein>
    <submittedName>
        <fullName evidence="4">Uncharacterized protein</fullName>
    </submittedName>
</protein>
<gene>
    <name evidence="3" type="ORF">T4A_2035</name>
    <name evidence="2" type="ORF">T4A_4966</name>
    <name evidence="5" type="ORF">T4B_14908</name>
    <name evidence="4" type="ORF">T4B_9226</name>
    <name evidence="6" type="ORF">T4C_2508</name>
    <name evidence="1" type="ORF">T4E_2437</name>
</gene>
<dbReference type="Proteomes" id="UP000054805">
    <property type="component" value="Unassembled WGS sequence"/>
</dbReference>
<evidence type="ECO:0000313" key="7">
    <source>
        <dbReference type="Proteomes" id="UP000054632"/>
    </source>
</evidence>